<proteinExistence type="inferred from homology"/>
<feature type="domain" description="MYB-CC type transcription factor LHEQLE-containing" evidence="8">
    <location>
        <begin position="329"/>
        <end position="376"/>
    </location>
</feature>
<evidence type="ECO:0000256" key="2">
    <source>
        <dbReference type="ARBA" id="ARBA00006783"/>
    </source>
</evidence>
<evidence type="ECO:0000256" key="1">
    <source>
        <dbReference type="ARBA" id="ARBA00004123"/>
    </source>
</evidence>
<dbReference type="InterPro" id="IPR046955">
    <property type="entry name" value="PHR1-like"/>
</dbReference>
<comment type="caution">
    <text evidence="9">The sequence shown here is derived from an EMBL/GenBank/DDBJ whole genome shotgun (WGS) entry which is preliminary data.</text>
</comment>
<gene>
    <name evidence="9" type="ORF">P3X46_004404</name>
</gene>
<evidence type="ECO:0000256" key="3">
    <source>
        <dbReference type="ARBA" id="ARBA00023015"/>
    </source>
</evidence>
<dbReference type="EMBL" id="JARPOI010000003">
    <property type="protein sequence ID" value="KAJ9184702.1"/>
    <property type="molecule type" value="Genomic_DNA"/>
</dbReference>
<evidence type="ECO:0000259" key="7">
    <source>
        <dbReference type="Pfam" id="PF00249"/>
    </source>
</evidence>
<organism evidence="9 10">
    <name type="scientific">Hevea brasiliensis</name>
    <name type="common">Para rubber tree</name>
    <name type="synonym">Siphonia brasiliensis</name>
    <dbReference type="NCBI Taxonomy" id="3981"/>
    <lineage>
        <taxon>Eukaryota</taxon>
        <taxon>Viridiplantae</taxon>
        <taxon>Streptophyta</taxon>
        <taxon>Embryophyta</taxon>
        <taxon>Tracheophyta</taxon>
        <taxon>Spermatophyta</taxon>
        <taxon>Magnoliopsida</taxon>
        <taxon>eudicotyledons</taxon>
        <taxon>Gunneridae</taxon>
        <taxon>Pentapetalae</taxon>
        <taxon>rosids</taxon>
        <taxon>fabids</taxon>
        <taxon>Malpighiales</taxon>
        <taxon>Euphorbiaceae</taxon>
        <taxon>Crotonoideae</taxon>
        <taxon>Micrandreae</taxon>
        <taxon>Hevea</taxon>
    </lineage>
</organism>
<evidence type="ECO:0000313" key="10">
    <source>
        <dbReference type="Proteomes" id="UP001174677"/>
    </source>
</evidence>
<dbReference type="InterPro" id="IPR025756">
    <property type="entry name" value="Myb_CC_LHEQLE"/>
</dbReference>
<accession>A0ABQ9MWM7</accession>
<keyword evidence="3" id="KW-0805">Transcription regulation</keyword>
<keyword evidence="5" id="KW-0804">Transcription</keyword>
<evidence type="ECO:0008006" key="11">
    <source>
        <dbReference type="Google" id="ProtNLM"/>
    </source>
</evidence>
<feature type="domain" description="Myb-like" evidence="7">
    <location>
        <begin position="249"/>
        <end position="298"/>
    </location>
</feature>
<keyword evidence="4" id="KW-0175">Coiled coil</keyword>
<dbReference type="PANTHER" id="PTHR31499:SF85">
    <property type="entry name" value="TRANSCRIPTION FACTOR MYB-RELATED FAMILY"/>
    <property type="match status" value="1"/>
</dbReference>
<dbReference type="Pfam" id="PF00249">
    <property type="entry name" value="Myb_DNA-binding"/>
    <property type="match status" value="1"/>
</dbReference>
<dbReference type="PANTHER" id="PTHR31499">
    <property type="entry name" value="MYB FAMILY TRANSCRIPTION FACTOR PHL11"/>
    <property type="match status" value="1"/>
</dbReference>
<protein>
    <recommendedName>
        <fullName evidence="11">HTH myb-type domain-containing protein</fullName>
    </recommendedName>
</protein>
<evidence type="ECO:0000313" key="9">
    <source>
        <dbReference type="EMBL" id="KAJ9184702.1"/>
    </source>
</evidence>
<dbReference type="Pfam" id="PF14379">
    <property type="entry name" value="Myb_CC_LHEQLE"/>
    <property type="match status" value="1"/>
</dbReference>
<evidence type="ECO:0000256" key="4">
    <source>
        <dbReference type="ARBA" id="ARBA00023054"/>
    </source>
</evidence>
<dbReference type="InterPro" id="IPR006447">
    <property type="entry name" value="Myb_dom_plants"/>
</dbReference>
<dbReference type="Gene3D" id="1.10.10.60">
    <property type="entry name" value="Homeodomain-like"/>
    <property type="match status" value="1"/>
</dbReference>
<evidence type="ECO:0000256" key="6">
    <source>
        <dbReference type="ARBA" id="ARBA00023242"/>
    </source>
</evidence>
<comment type="subcellular location">
    <subcellularLocation>
        <location evidence="1">Nucleus</location>
    </subcellularLocation>
</comment>
<dbReference type="InterPro" id="IPR009057">
    <property type="entry name" value="Homeodomain-like_sf"/>
</dbReference>
<keyword evidence="10" id="KW-1185">Reference proteome</keyword>
<dbReference type="NCBIfam" id="TIGR01557">
    <property type="entry name" value="myb_SHAQKYF"/>
    <property type="match status" value="1"/>
</dbReference>
<comment type="similarity">
    <text evidence="2">Belongs to the MYB-CC family.</text>
</comment>
<evidence type="ECO:0000256" key="5">
    <source>
        <dbReference type="ARBA" id="ARBA00023163"/>
    </source>
</evidence>
<dbReference type="SUPFAM" id="SSF46689">
    <property type="entry name" value="Homeodomain-like"/>
    <property type="match status" value="1"/>
</dbReference>
<name>A0ABQ9MWM7_HEVBR</name>
<evidence type="ECO:0000259" key="8">
    <source>
        <dbReference type="Pfam" id="PF14379"/>
    </source>
</evidence>
<dbReference type="Proteomes" id="UP001174677">
    <property type="component" value="Chromosome 3"/>
</dbReference>
<dbReference type="InterPro" id="IPR001005">
    <property type="entry name" value="SANT/Myb"/>
</dbReference>
<keyword evidence="6" id="KW-0539">Nucleus</keyword>
<sequence length="418" mass="47030">MNTSKMDCQERIRQNHGPIGDFALQSSQCFGNQQSWNMGIRMQQPVMEAGLQQQNHRPDKSSSSIMSRFESPASAFYATERYMGFPQYDCQVDAPPWCFPYSMPYDSQLPSQQSSRESFAIDSGEQADHNLDLRSNLQPIVKSHFSDDHYYKSYKGPCSSSSGNKRHLFERNKLLNNGAASIGSQFSIPYQGDQDHRVGSNPCTSPFSQLGFSSRQEIQSPRFSSAGASACSGKTEATGAVISSKTRIRWNQDLHEKFVMCVNRLGGAGKATPKAILKLMDTDGLTIFHVKSHLQKYRIAKYMPDPSEGKPEKRTSINDVSPINAKTGMQITEALQLQLDVQRRLHEQLEIQKNLQLRIEEQGRQLKMMFDQQQRTSSIFRNQNLDSTPPDEPAFSLEDIEASIIEGSNSTQFPSKIS</sequence>
<reference evidence="9" key="1">
    <citation type="journal article" date="2023" name="Plant Biotechnol. J.">
        <title>Chromosome-level wild Hevea brasiliensis genome provides new tools for genomic-assisted breeding and valuable loci to elevate rubber yield.</title>
        <authorList>
            <person name="Cheng H."/>
            <person name="Song X."/>
            <person name="Hu Y."/>
            <person name="Wu T."/>
            <person name="Yang Q."/>
            <person name="An Z."/>
            <person name="Feng S."/>
            <person name="Deng Z."/>
            <person name="Wu W."/>
            <person name="Zeng X."/>
            <person name="Tu M."/>
            <person name="Wang X."/>
            <person name="Huang H."/>
        </authorList>
    </citation>
    <scope>NUCLEOTIDE SEQUENCE</scope>
    <source>
        <strain evidence="9">MT/VB/25A 57/8</strain>
    </source>
</reference>